<feature type="compositionally biased region" description="Basic residues" evidence="1">
    <location>
        <begin position="54"/>
        <end position="64"/>
    </location>
</feature>
<accession>A0A9P7QWD2</accession>
<dbReference type="AlphaFoldDB" id="A0A9P7QWD2"/>
<sequence length="64" mass="7381">RTPKTTPINRPKWRTRPAGYLCLYLCLCLAALHTACVRHTTHDPSFPLMDTKLRGRNKTPKKHP</sequence>
<keyword evidence="2" id="KW-0732">Signal</keyword>
<evidence type="ECO:0000256" key="1">
    <source>
        <dbReference type="SAM" id="MobiDB-lite"/>
    </source>
</evidence>
<keyword evidence="4" id="KW-1185">Reference proteome</keyword>
<feature type="signal peptide" evidence="2">
    <location>
        <begin position="1"/>
        <end position="30"/>
    </location>
</feature>
<gene>
    <name evidence="3" type="ORF">JMJ77_004092</name>
</gene>
<comment type="caution">
    <text evidence="3">The sequence shown here is derived from an EMBL/GenBank/DDBJ whole genome shotgun (WGS) entry which is preliminary data.</text>
</comment>
<dbReference type="EMBL" id="JAESDN010000010">
    <property type="protein sequence ID" value="KAG7044630.1"/>
    <property type="molecule type" value="Genomic_DNA"/>
</dbReference>
<proteinExistence type="predicted"/>
<organism evidence="3 4">
    <name type="scientific">Colletotrichum scovillei</name>
    <dbReference type="NCBI Taxonomy" id="1209932"/>
    <lineage>
        <taxon>Eukaryota</taxon>
        <taxon>Fungi</taxon>
        <taxon>Dikarya</taxon>
        <taxon>Ascomycota</taxon>
        <taxon>Pezizomycotina</taxon>
        <taxon>Sordariomycetes</taxon>
        <taxon>Hypocreomycetidae</taxon>
        <taxon>Glomerellales</taxon>
        <taxon>Glomerellaceae</taxon>
        <taxon>Colletotrichum</taxon>
        <taxon>Colletotrichum acutatum species complex</taxon>
    </lineage>
</organism>
<feature type="non-terminal residue" evidence="3">
    <location>
        <position position="1"/>
    </location>
</feature>
<evidence type="ECO:0000256" key="2">
    <source>
        <dbReference type="SAM" id="SignalP"/>
    </source>
</evidence>
<reference evidence="3" key="1">
    <citation type="submission" date="2021-05" db="EMBL/GenBank/DDBJ databases">
        <title>Comparative genomics of three Colletotrichum scovillei strains and genetic complementation revealed genes involved fungal growth and virulence on chili pepper.</title>
        <authorList>
            <person name="Hsieh D.-K."/>
            <person name="Chuang S.-C."/>
            <person name="Chen C.-Y."/>
            <person name="Chao Y.-T."/>
            <person name="Lu M.-Y.J."/>
            <person name="Lee M.-H."/>
            <person name="Shih M.-C."/>
        </authorList>
    </citation>
    <scope>NUCLEOTIDE SEQUENCE</scope>
    <source>
        <strain evidence="3">Coll-153</strain>
    </source>
</reference>
<feature type="region of interest" description="Disordered" evidence="1">
    <location>
        <begin position="41"/>
        <end position="64"/>
    </location>
</feature>
<evidence type="ECO:0000313" key="4">
    <source>
        <dbReference type="Proteomes" id="UP000699042"/>
    </source>
</evidence>
<name>A0A9P7QWD2_9PEZI</name>
<evidence type="ECO:0000313" key="3">
    <source>
        <dbReference type="EMBL" id="KAG7044630.1"/>
    </source>
</evidence>
<protein>
    <submittedName>
        <fullName evidence="3">Uncharacterized protein</fullName>
    </submittedName>
</protein>
<dbReference type="Proteomes" id="UP000699042">
    <property type="component" value="Unassembled WGS sequence"/>
</dbReference>
<feature type="chain" id="PRO_5040255425" evidence="2">
    <location>
        <begin position="31"/>
        <end position="64"/>
    </location>
</feature>